<dbReference type="AlphaFoldDB" id="A0A6P8ZWJ6"/>
<proteinExistence type="predicted"/>
<feature type="region of interest" description="Disordered" evidence="1">
    <location>
        <begin position="24"/>
        <end position="47"/>
    </location>
</feature>
<organism evidence="3">
    <name type="scientific">Thrips palmi</name>
    <name type="common">Melon thrips</name>
    <dbReference type="NCBI Taxonomy" id="161013"/>
    <lineage>
        <taxon>Eukaryota</taxon>
        <taxon>Metazoa</taxon>
        <taxon>Ecdysozoa</taxon>
        <taxon>Arthropoda</taxon>
        <taxon>Hexapoda</taxon>
        <taxon>Insecta</taxon>
        <taxon>Pterygota</taxon>
        <taxon>Neoptera</taxon>
        <taxon>Paraneoptera</taxon>
        <taxon>Thysanoptera</taxon>
        <taxon>Terebrantia</taxon>
        <taxon>Thripoidea</taxon>
        <taxon>Thripidae</taxon>
        <taxon>Thrips</taxon>
    </lineage>
</organism>
<feature type="compositionally biased region" description="Acidic residues" evidence="1">
    <location>
        <begin position="259"/>
        <end position="270"/>
    </location>
</feature>
<evidence type="ECO:0000256" key="1">
    <source>
        <dbReference type="SAM" id="MobiDB-lite"/>
    </source>
</evidence>
<gene>
    <name evidence="3" type="primary">LOC117650045</name>
</gene>
<keyword evidence="2" id="KW-1185">Reference proteome</keyword>
<accession>A0A6P8ZWJ6</accession>
<protein>
    <submittedName>
        <fullName evidence="3">Uncharacterized protein LOC117650045</fullName>
    </submittedName>
</protein>
<evidence type="ECO:0000313" key="3">
    <source>
        <dbReference type="RefSeq" id="XP_034249201.1"/>
    </source>
</evidence>
<reference evidence="3" key="1">
    <citation type="submission" date="2025-08" db="UniProtKB">
        <authorList>
            <consortium name="RefSeq"/>
        </authorList>
    </citation>
    <scope>IDENTIFICATION</scope>
    <source>
        <tissue evidence="3">Total insect</tissue>
    </source>
</reference>
<dbReference type="KEGG" id="tpal:117650045"/>
<feature type="region of interest" description="Disordered" evidence="1">
    <location>
        <begin position="242"/>
        <end position="270"/>
    </location>
</feature>
<dbReference type="InParanoid" id="A0A6P8ZWJ6"/>
<dbReference type="Proteomes" id="UP000515158">
    <property type="component" value="Unplaced"/>
</dbReference>
<dbReference type="OrthoDB" id="8191192at2759"/>
<evidence type="ECO:0000313" key="2">
    <source>
        <dbReference type="Proteomes" id="UP000515158"/>
    </source>
</evidence>
<dbReference type="GeneID" id="117650045"/>
<dbReference type="RefSeq" id="XP_034249201.1">
    <property type="nucleotide sequence ID" value="XM_034393310.1"/>
</dbReference>
<name>A0A6P8ZWJ6_THRPL</name>
<sequence>MITELGTIVLSDLSDGKMDAMTTEATVTPAKKRQAEEMGSEGITPRESWSEERVRRAAKKFRVEWMNETYFRDWLRPHPTDETYCICIACDIKLRCGKSELEKHASGMKHCRKMDLMKENPNNRPQLTAILPEGSLSQAAERVLCEENGTFFVTAGEDFDATALNSVEAVTATSTTDAILSKALIKLSKYLDGKSDADKRKIQMAETEHHRRMQVLNKELELRSIEVLIRQAELQKLNNCAPVQGKHSNSKASSVRDDICDDEEEEDVGL</sequence>